<keyword evidence="1" id="KW-1133">Transmembrane helix</keyword>
<evidence type="ECO:0000313" key="2">
    <source>
        <dbReference type="EMBL" id="HIZ42228.1"/>
    </source>
</evidence>
<dbReference type="AlphaFoldDB" id="A0A9D2ERB0"/>
<dbReference type="EMBL" id="DXBP01000044">
    <property type="protein sequence ID" value="HIZ42228.1"/>
    <property type="molecule type" value="Genomic_DNA"/>
</dbReference>
<feature type="transmembrane region" description="Helical" evidence="1">
    <location>
        <begin position="12"/>
        <end position="32"/>
    </location>
</feature>
<feature type="transmembrane region" description="Helical" evidence="1">
    <location>
        <begin position="65"/>
        <end position="85"/>
    </location>
</feature>
<evidence type="ECO:0000256" key="1">
    <source>
        <dbReference type="SAM" id="Phobius"/>
    </source>
</evidence>
<name>A0A9D2ERB0_9FIRM</name>
<evidence type="ECO:0000313" key="3">
    <source>
        <dbReference type="Proteomes" id="UP000824048"/>
    </source>
</evidence>
<reference evidence="2" key="1">
    <citation type="journal article" date="2021" name="PeerJ">
        <title>Extensive microbial diversity within the chicken gut microbiome revealed by metagenomics and culture.</title>
        <authorList>
            <person name="Gilroy R."/>
            <person name="Ravi A."/>
            <person name="Getino M."/>
            <person name="Pursley I."/>
            <person name="Horton D.L."/>
            <person name="Alikhan N.F."/>
            <person name="Baker D."/>
            <person name="Gharbi K."/>
            <person name="Hall N."/>
            <person name="Watson M."/>
            <person name="Adriaenssens E.M."/>
            <person name="Foster-Nyarko E."/>
            <person name="Jarju S."/>
            <person name="Secka A."/>
            <person name="Antonio M."/>
            <person name="Oren A."/>
            <person name="Chaudhuri R.R."/>
            <person name="La Ragione R."/>
            <person name="Hildebrand F."/>
            <person name="Pallen M.J."/>
        </authorList>
    </citation>
    <scope>NUCLEOTIDE SEQUENCE</scope>
    <source>
        <strain evidence="2">ChiSxjej1B13-11774</strain>
    </source>
</reference>
<protein>
    <submittedName>
        <fullName evidence="2">Uncharacterized protein</fullName>
    </submittedName>
</protein>
<dbReference type="Proteomes" id="UP000824048">
    <property type="component" value="Unassembled WGS sequence"/>
</dbReference>
<organism evidence="2 3">
    <name type="scientific">Candidatus Gemmiger excrementigallinarum</name>
    <dbReference type="NCBI Taxonomy" id="2838609"/>
    <lineage>
        <taxon>Bacteria</taxon>
        <taxon>Bacillati</taxon>
        <taxon>Bacillota</taxon>
        <taxon>Clostridia</taxon>
        <taxon>Eubacteriales</taxon>
        <taxon>Gemmiger</taxon>
    </lineage>
</organism>
<keyword evidence="1" id="KW-0472">Membrane</keyword>
<proteinExistence type="predicted"/>
<feature type="transmembrane region" description="Helical" evidence="1">
    <location>
        <begin position="105"/>
        <end position="125"/>
    </location>
</feature>
<feature type="transmembrane region" description="Helical" evidence="1">
    <location>
        <begin position="38"/>
        <end position="58"/>
    </location>
</feature>
<sequence length="131" mass="14512">MKNFLANKPLGFRVTLVATALSLVTALAYLAIYSSSRYMSWQAFGIMIAGVVLTVALIALKQERFAPSALLVGNFLSLLFYGYYIYFYVSSVVTGIQFSGFPLEFFVNIVLYAASLVLSIACVFMRQTVEE</sequence>
<gene>
    <name evidence="2" type="ORF">H9811_06675</name>
</gene>
<comment type="caution">
    <text evidence="2">The sequence shown here is derived from an EMBL/GenBank/DDBJ whole genome shotgun (WGS) entry which is preliminary data.</text>
</comment>
<reference evidence="2" key="2">
    <citation type="submission" date="2021-04" db="EMBL/GenBank/DDBJ databases">
        <authorList>
            <person name="Gilroy R."/>
        </authorList>
    </citation>
    <scope>NUCLEOTIDE SEQUENCE</scope>
    <source>
        <strain evidence="2">ChiSxjej1B13-11774</strain>
    </source>
</reference>
<accession>A0A9D2ERB0</accession>
<keyword evidence="1" id="KW-0812">Transmembrane</keyword>